<evidence type="ECO:0000256" key="3">
    <source>
        <dbReference type="ARBA" id="ARBA00021268"/>
    </source>
</evidence>
<evidence type="ECO:0000259" key="12">
    <source>
        <dbReference type="Pfam" id="PF10394"/>
    </source>
</evidence>
<organism evidence="13 14">
    <name type="scientific">Pseudocercospora fuligena</name>
    <dbReference type="NCBI Taxonomy" id="685502"/>
    <lineage>
        <taxon>Eukaryota</taxon>
        <taxon>Fungi</taxon>
        <taxon>Dikarya</taxon>
        <taxon>Ascomycota</taxon>
        <taxon>Pezizomycotina</taxon>
        <taxon>Dothideomycetes</taxon>
        <taxon>Dothideomycetidae</taxon>
        <taxon>Mycosphaerellales</taxon>
        <taxon>Mycosphaerellaceae</taxon>
        <taxon>Pseudocercospora</taxon>
    </lineage>
</organism>
<reference evidence="13" key="1">
    <citation type="submission" date="2020-04" db="EMBL/GenBank/DDBJ databases">
        <title>Draft genome resource of the tomato pathogen Pseudocercospora fuligena.</title>
        <authorList>
            <person name="Zaccaron A."/>
        </authorList>
    </citation>
    <scope>NUCLEOTIDE SEQUENCE</scope>
    <source>
        <strain evidence="13">PF001</strain>
    </source>
</reference>
<comment type="similarity">
    <text evidence="1 7">Belongs to the HAT1 family.</text>
</comment>
<evidence type="ECO:0000256" key="11">
    <source>
        <dbReference type="SAM" id="MobiDB-lite"/>
    </source>
</evidence>
<dbReference type="PANTHER" id="PTHR12046">
    <property type="entry name" value="HISTONE ACETYLTRANSFERASE TYPE B CATALYTIC SUBUNIT"/>
    <property type="match status" value="1"/>
</dbReference>
<dbReference type="GO" id="GO:0031509">
    <property type="term" value="P:subtelomeric heterochromatin formation"/>
    <property type="evidence" value="ECO:0007669"/>
    <property type="project" value="InterPro"/>
</dbReference>
<dbReference type="EMBL" id="JABCIY010000204">
    <property type="protein sequence ID" value="KAF7188820.1"/>
    <property type="molecule type" value="Genomic_DNA"/>
</dbReference>
<evidence type="ECO:0000256" key="6">
    <source>
        <dbReference type="ARBA" id="ARBA00048017"/>
    </source>
</evidence>
<evidence type="ECO:0000256" key="4">
    <source>
        <dbReference type="ARBA" id="ARBA00022679"/>
    </source>
</evidence>
<dbReference type="Proteomes" id="UP000660729">
    <property type="component" value="Unassembled WGS sequence"/>
</dbReference>
<dbReference type="EC" id="2.3.1.48" evidence="2 7"/>
<dbReference type="Pfam" id="PF10394">
    <property type="entry name" value="Hat1_N"/>
    <property type="match status" value="1"/>
</dbReference>
<proteinExistence type="inferred from homology"/>
<dbReference type="InterPro" id="IPR017380">
    <property type="entry name" value="Hist_AcTrfase_B-typ_cat-su"/>
</dbReference>
<dbReference type="SUPFAM" id="SSF55729">
    <property type="entry name" value="Acyl-CoA N-acyltransferases (Nat)"/>
    <property type="match status" value="1"/>
</dbReference>
<evidence type="ECO:0000256" key="9">
    <source>
        <dbReference type="PIRSR" id="PIRSR038084-2"/>
    </source>
</evidence>
<comment type="catalytic activity">
    <reaction evidence="6 7">
        <text>L-lysyl-[protein] + acetyl-CoA = N(6)-acetyl-L-lysyl-[protein] + CoA + H(+)</text>
        <dbReference type="Rhea" id="RHEA:45948"/>
        <dbReference type="Rhea" id="RHEA-COMP:9752"/>
        <dbReference type="Rhea" id="RHEA-COMP:10731"/>
        <dbReference type="ChEBI" id="CHEBI:15378"/>
        <dbReference type="ChEBI" id="CHEBI:29969"/>
        <dbReference type="ChEBI" id="CHEBI:57287"/>
        <dbReference type="ChEBI" id="CHEBI:57288"/>
        <dbReference type="ChEBI" id="CHEBI:61930"/>
        <dbReference type="EC" id="2.3.1.48"/>
    </reaction>
</comment>
<evidence type="ECO:0000256" key="8">
    <source>
        <dbReference type="PIRSR" id="PIRSR038084-1"/>
    </source>
</evidence>
<comment type="caution">
    <text evidence="13">The sequence shown here is derived from an EMBL/GenBank/DDBJ whole genome shotgun (WGS) entry which is preliminary data.</text>
</comment>
<evidence type="ECO:0000256" key="7">
    <source>
        <dbReference type="PIRNR" id="PIRNR038084"/>
    </source>
</evidence>
<keyword evidence="7" id="KW-0539">Nucleus</keyword>
<evidence type="ECO:0000256" key="10">
    <source>
        <dbReference type="PIRSR" id="PIRSR038084-3"/>
    </source>
</evidence>
<feature type="binding site" evidence="9">
    <location>
        <position position="311"/>
    </location>
    <ligand>
        <name>acetyl-CoA</name>
        <dbReference type="ChEBI" id="CHEBI:57288"/>
    </ligand>
</feature>
<feature type="active site" description="Proton donor/acceptor" evidence="8">
    <location>
        <position position="308"/>
    </location>
</feature>
<dbReference type="GO" id="GO:0005634">
    <property type="term" value="C:nucleus"/>
    <property type="evidence" value="ECO:0007669"/>
    <property type="project" value="UniProtKB-SubCell"/>
</dbReference>
<dbReference type="GO" id="GO:0000781">
    <property type="term" value="C:chromosome, telomeric region"/>
    <property type="evidence" value="ECO:0007669"/>
    <property type="project" value="GOC"/>
</dbReference>
<comment type="function">
    <text evidence="7">Catalytic component of the histone acetylase B (HAT-B) complex. Has intrinsic substrate specificity that modifies lysine in recognition sequence GXGKXG. Involved in DNA double-strand break repair.</text>
</comment>
<dbReference type="GO" id="GO:0005737">
    <property type="term" value="C:cytoplasm"/>
    <property type="evidence" value="ECO:0007669"/>
    <property type="project" value="UniProtKB-SubCell"/>
</dbReference>
<keyword evidence="7" id="KW-0963">Cytoplasm</keyword>
<accession>A0A8H6RBJ2</accession>
<name>A0A8H6RBJ2_9PEZI</name>
<dbReference type="InterPro" id="IPR016181">
    <property type="entry name" value="Acyl_CoA_acyltransferase"/>
</dbReference>
<dbReference type="PIRSF" id="PIRSF038084">
    <property type="entry name" value="HAT-B_cat"/>
    <property type="match status" value="1"/>
</dbReference>
<dbReference type="InterPro" id="IPR037113">
    <property type="entry name" value="Hat1_N_sf"/>
</dbReference>
<sequence length="526" mass="60346">MDDVMDDNDELAQQIEEQVNEWSSNSNECFNIALVRGDGHKIATFQPEFTYAMFGDEEAIFGYQHLDINLSFRAHDLKPKLDISYGKIFPAQGDVQPTNIKEALTDFLPASAFEDQMLEDEASFQPPGKKIRQYRRDGKSYEIWCASLADDAARRLLDNMQILVPMYIDGGSLLELDQGWSANRWKIFLVYEVDHSAAAPISPYTLAGYGTSYRNFTFPERQLKSVSWDVFSPSSQSIEEFLPSPDSPANKLSQAPDFSSPLELPARERLSQFLVLPPWHGSGHGQELYNAMFRHLTSAENVREFTVEDPNEKFDDLRDLCDLLHLRATCPEFKDLRINTDIPADRLNLNKNIPTELIVPLEVRKAIMRQTKIMPRQFDRLVEMHTLSAIPLRHRSRNRITKKAKASDENDRAYYFWRLYAKQRLYIFNRDQLAQVEHEERVEKLESALDSVLEQYTVTLEKVEAKEKAIASGEIESADTSFSSTAVKRKRRVIRDDDDEDEEAGAEESETAQATETNGHKKARVE</sequence>
<keyword evidence="14" id="KW-1185">Reference proteome</keyword>
<keyword evidence="5 7" id="KW-0012">Acyltransferase</keyword>
<keyword evidence="4 7" id="KW-0808">Transferase</keyword>
<gene>
    <name evidence="13" type="ORF">HII31_09743</name>
</gene>
<comment type="subunit">
    <text evidence="7">Component of the HAT-B complex composed of at least HAT1 and HAT2. The HAT-B complex binds to histone H4 tail.</text>
</comment>
<feature type="region of interest" description="Interaction with histone H4 N-terminus" evidence="9">
    <location>
        <begin position="56"/>
        <end position="58"/>
    </location>
</feature>
<dbReference type="Gene3D" id="3.90.360.10">
    <property type="entry name" value="Histone acetyl transferase 1 (HAT1), N-terminal domain"/>
    <property type="match status" value="1"/>
</dbReference>
<comment type="subcellular location">
    <subcellularLocation>
        <location evidence="7">Cytoplasm</location>
    </subcellularLocation>
    <subcellularLocation>
        <location evidence="7">Nucleus</location>
    </subcellularLocation>
</comment>
<protein>
    <recommendedName>
        <fullName evidence="3 7">Histone acetyltransferase type B catalytic subunit</fullName>
        <ecNumber evidence="2 7">2.3.1.48</ecNumber>
    </recommendedName>
</protein>
<dbReference type="Gene3D" id="3.40.630.30">
    <property type="match status" value="1"/>
</dbReference>
<evidence type="ECO:0000313" key="14">
    <source>
        <dbReference type="Proteomes" id="UP000660729"/>
    </source>
</evidence>
<dbReference type="InterPro" id="IPR019467">
    <property type="entry name" value="Hat1_N"/>
</dbReference>
<dbReference type="GO" id="GO:0004402">
    <property type="term" value="F:histone acetyltransferase activity"/>
    <property type="evidence" value="ECO:0007669"/>
    <property type="project" value="UniProtKB-UniRule"/>
</dbReference>
<feature type="site" description="Interaction with histone H4 N-terminus" evidence="10">
    <location>
        <position position="185"/>
    </location>
</feature>
<dbReference type="AlphaFoldDB" id="A0A8H6RBJ2"/>
<evidence type="ECO:0000256" key="2">
    <source>
        <dbReference type="ARBA" id="ARBA00013184"/>
    </source>
</evidence>
<feature type="domain" description="Histone acetyl transferase HAT1 N-terminal" evidence="12">
    <location>
        <begin position="22"/>
        <end position="169"/>
    </location>
</feature>
<evidence type="ECO:0000256" key="5">
    <source>
        <dbReference type="ARBA" id="ARBA00023315"/>
    </source>
</evidence>
<feature type="compositionally biased region" description="Acidic residues" evidence="11">
    <location>
        <begin position="496"/>
        <end position="510"/>
    </location>
</feature>
<dbReference type="OrthoDB" id="10253098at2759"/>
<feature type="region of interest" description="Disordered" evidence="11">
    <location>
        <begin position="474"/>
        <end position="526"/>
    </location>
</feature>
<evidence type="ECO:0000313" key="13">
    <source>
        <dbReference type="EMBL" id="KAF7188820.1"/>
    </source>
</evidence>
<evidence type="ECO:0000256" key="1">
    <source>
        <dbReference type="ARBA" id="ARBA00010543"/>
    </source>
</evidence>